<protein>
    <recommendedName>
        <fullName evidence="5">Glycosyl hydrolases family 2, sugar binding domain</fullName>
    </recommendedName>
</protein>
<accession>A0A5C6DTN2</accession>
<evidence type="ECO:0000256" key="1">
    <source>
        <dbReference type="ARBA" id="ARBA00022729"/>
    </source>
</evidence>
<dbReference type="PANTHER" id="PTHR43817:SF1">
    <property type="entry name" value="HYDROLASE, FAMILY 43, PUTATIVE (AFU_ORTHOLOGUE AFUA_3G01660)-RELATED"/>
    <property type="match status" value="1"/>
</dbReference>
<evidence type="ECO:0008006" key="5">
    <source>
        <dbReference type="Google" id="ProtNLM"/>
    </source>
</evidence>
<keyword evidence="4" id="KW-1185">Reference proteome</keyword>
<organism evidence="3 4">
    <name type="scientific">Novipirellula artificiosorum</name>
    <dbReference type="NCBI Taxonomy" id="2528016"/>
    <lineage>
        <taxon>Bacteria</taxon>
        <taxon>Pseudomonadati</taxon>
        <taxon>Planctomycetota</taxon>
        <taxon>Planctomycetia</taxon>
        <taxon>Pirellulales</taxon>
        <taxon>Pirellulaceae</taxon>
        <taxon>Novipirellula</taxon>
    </lineage>
</organism>
<keyword evidence="2" id="KW-0378">Hydrolase</keyword>
<reference evidence="3 4" key="1">
    <citation type="submission" date="2019-02" db="EMBL/GenBank/DDBJ databases">
        <title>Deep-cultivation of Planctomycetes and their phenomic and genomic characterization uncovers novel biology.</title>
        <authorList>
            <person name="Wiegand S."/>
            <person name="Jogler M."/>
            <person name="Boedeker C."/>
            <person name="Pinto D."/>
            <person name="Vollmers J."/>
            <person name="Rivas-Marin E."/>
            <person name="Kohn T."/>
            <person name="Peeters S.H."/>
            <person name="Heuer A."/>
            <person name="Rast P."/>
            <person name="Oberbeckmann S."/>
            <person name="Bunk B."/>
            <person name="Jeske O."/>
            <person name="Meyerdierks A."/>
            <person name="Storesund J.E."/>
            <person name="Kallscheuer N."/>
            <person name="Luecker S."/>
            <person name="Lage O.M."/>
            <person name="Pohl T."/>
            <person name="Merkel B.J."/>
            <person name="Hornburger P."/>
            <person name="Mueller R.-W."/>
            <person name="Bruemmer F."/>
            <person name="Labrenz M."/>
            <person name="Spormann A.M."/>
            <person name="Op Den Camp H."/>
            <person name="Overmann J."/>
            <person name="Amann R."/>
            <person name="Jetten M.S.M."/>
            <person name="Mascher T."/>
            <person name="Medema M.H."/>
            <person name="Devos D.P."/>
            <person name="Kaster A.-K."/>
            <person name="Ovreas L."/>
            <person name="Rohde M."/>
            <person name="Galperin M.Y."/>
            <person name="Jogler C."/>
        </authorList>
    </citation>
    <scope>NUCLEOTIDE SEQUENCE [LARGE SCALE GENOMIC DNA]</scope>
    <source>
        <strain evidence="3 4">Poly41</strain>
    </source>
</reference>
<gene>
    <name evidence="3" type="ORF">Poly41_25310</name>
</gene>
<dbReference type="InterPro" id="IPR008979">
    <property type="entry name" value="Galactose-bd-like_sf"/>
</dbReference>
<sequence length="196" mass="22037">MPDPIESTGPWDVSFPENLGTTSNAKFDELISWSTSPDQGIRHFSGTATYQKQFHLPKQLIDPNLSLELDLGNVAVIAHILMNGEDLGILWKAPFRVSLDGCAREGVNHLEVRVTNLWPNRLIGDQQLPGDVEHRGPNVKRWPDWLLNQTQRSSGRFGFPGYQHYQQDSDLIVSGLLGPVTVRSYVEAELYDTQND</sequence>
<dbReference type="Proteomes" id="UP000319143">
    <property type="component" value="Unassembled WGS sequence"/>
</dbReference>
<dbReference type="SUPFAM" id="SSF49785">
    <property type="entry name" value="Galactose-binding domain-like"/>
    <property type="match status" value="1"/>
</dbReference>
<dbReference type="AlphaFoldDB" id="A0A5C6DTN2"/>
<dbReference type="Gene3D" id="2.60.120.260">
    <property type="entry name" value="Galactose-binding domain-like"/>
    <property type="match status" value="1"/>
</dbReference>
<dbReference type="GO" id="GO:0016787">
    <property type="term" value="F:hydrolase activity"/>
    <property type="evidence" value="ECO:0007669"/>
    <property type="project" value="UniProtKB-KW"/>
</dbReference>
<evidence type="ECO:0000313" key="3">
    <source>
        <dbReference type="EMBL" id="TWU39675.1"/>
    </source>
</evidence>
<keyword evidence="1" id="KW-0732">Signal</keyword>
<dbReference type="EMBL" id="SJPV01000003">
    <property type="protein sequence ID" value="TWU39675.1"/>
    <property type="molecule type" value="Genomic_DNA"/>
</dbReference>
<dbReference type="PANTHER" id="PTHR43817">
    <property type="entry name" value="GLYCOSYL HYDROLASE"/>
    <property type="match status" value="1"/>
</dbReference>
<dbReference type="NCBIfam" id="NF045579">
    <property type="entry name" value="rhamnoside_JR"/>
    <property type="match status" value="1"/>
</dbReference>
<comment type="caution">
    <text evidence="3">The sequence shown here is derived from an EMBL/GenBank/DDBJ whole genome shotgun (WGS) entry which is preliminary data.</text>
</comment>
<evidence type="ECO:0000256" key="2">
    <source>
        <dbReference type="ARBA" id="ARBA00022801"/>
    </source>
</evidence>
<name>A0A5C6DTN2_9BACT</name>
<evidence type="ECO:0000313" key="4">
    <source>
        <dbReference type="Proteomes" id="UP000319143"/>
    </source>
</evidence>
<proteinExistence type="predicted"/>